<dbReference type="GO" id="GO:0047617">
    <property type="term" value="F:fatty acyl-CoA hydrolase activity"/>
    <property type="evidence" value="ECO:0007669"/>
    <property type="project" value="InterPro"/>
</dbReference>
<dbReference type="PANTHER" id="PTHR21660:SF1">
    <property type="entry name" value="ACYL-COENZYME A THIOESTERASE 13"/>
    <property type="match status" value="1"/>
</dbReference>
<dbReference type="EMBL" id="CP016616">
    <property type="protein sequence ID" value="ANY77992.1"/>
    <property type="molecule type" value="Genomic_DNA"/>
</dbReference>
<organism evidence="4">
    <name type="scientific">Microvirga ossetica</name>
    <dbReference type="NCBI Taxonomy" id="1882682"/>
    <lineage>
        <taxon>Bacteria</taxon>
        <taxon>Pseudomonadati</taxon>
        <taxon>Pseudomonadota</taxon>
        <taxon>Alphaproteobacteria</taxon>
        <taxon>Hyphomicrobiales</taxon>
        <taxon>Methylobacteriaceae</taxon>
        <taxon>Microvirga</taxon>
    </lineage>
</organism>
<protein>
    <recommendedName>
        <fullName evidence="3">Thioesterase domain-containing protein</fullName>
    </recommendedName>
</protein>
<proteinExistence type="inferred from homology"/>
<dbReference type="InterPro" id="IPR039298">
    <property type="entry name" value="ACOT13"/>
</dbReference>
<dbReference type="SUPFAM" id="SSF54637">
    <property type="entry name" value="Thioesterase/thiol ester dehydrase-isomerase"/>
    <property type="match status" value="1"/>
</dbReference>
<dbReference type="Pfam" id="PF03061">
    <property type="entry name" value="4HBT"/>
    <property type="match status" value="1"/>
</dbReference>
<feature type="domain" description="Thioesterase" evidence="3">
    <location>
        <begin position="71"/>
        <end position="148"/>
    </location>
</feature>
<dbReference type="NCBIfam" id="TIGR00369">
    <property type="entry name" value="unchar_dom_1"/>
    <property type="match status" value="1"/>
</dbReference>
<name>A0A1B2EDM9_9HYPH</name>
<dbReference type="InterPro" id="IPR029069">
    <property type="entry name" value="HotDog_dom_sf"/>
</dbReference>
<dbReference type="PANTHER" id="PTHR21660">
    <property type="entry name" value="THIOESTERASE SUPERFAMILY MEMBER-RELATED"/>
    <property type="match status" value="1"/>
</dbReference>
<keyword evidence="2" id="KW-0378">Hydrolase</keyword>
<dbReference type="Gene3D" id="3.10.129.10">
    <property type="entry name" value="Hotdog Thioesterase"/>
    <property type="match status" value="1"/>
</dbReference>
<comment type="similarity">
    <text evidence="1">Belongs to the thioesterase PaaI family.</text>
</comment>
<accession>A0A1B2EDM9</accession>
<reference evidence="4" key="1">
    <citation type="submission" date="2016-07" db="EMBL/GenBank/DDBJ databases">
        <title>Microvirga ossetica sp. nov. a new species of rhizobia isolated from root nodules of the legume species Vicia alpestris Steven originated from North Ossetia region in the Caucasus.</title>
        <authorList>
            <person name="Safronova V.I."/>
            <person name="Kuznetsova I.G."/>
            <person name="Sazanova A.L."/>
            <person name="Belimov A."/>
            <person name="Andronov E."/>
            <person name="Osledkin Y.S."/>
            <person name="Onishchuk O.P."/>
            <person name="Kurchak O.N."/>
            <person name="Shaposhnikov A.I."/>
            <person name="Willems A."/>
            <person name="Tikhonovich I.A."/>
        </authorList>
    </citation>
    <scope>NUCLEOTIDE SEQUENCE [LARGE SCALE GENOMIC DNA]</scope>
    <source>
        <strain evidence="4">V5/3M</strain>
    </source>
</reference>
<dbReference type="InterPro" id="IPR003736">
    <property type="entry name" value="PAAI_dom"/>
</dbReference>
<evidence type="ECO:0000259" key="3">
    <source>
        <dbReference type="Pfam" id="PF03061"/>
    </source>
</evidence>
<dbReference type="KEGG" id="moc:BB934_06860"/>
<evidence type="ECO:0000256" key="1">
    <source>
        <dbReference type="ARBA" id="ARBA00008324"/>
    </source>
</evidence>
<gene>
    <name evidence="4" type="ORF">BB934_06860</name>
</gene>
<dbReference type="CDD" id="cd03443">
    <property type="entry name" value="PaaI_thioesterase"/>
    <property type="match status" value="1"/>
</dbReference>
<sequence length="166" mass="17852">MEIAMLERVHGIVSRDVLTAEPGLAFLSSMLEGRHPAPPFSRATHVYMTHVEEGRVIFEGEPTEAFFNPLGTIHGGWTSAILDSAMACAVHTTLLAGQGYTTVEMKLNFVRPILPNMGKVTCEGTLIHRGGTLATSEGKLFDAKGRLLAHGTETCMIFDAAARKAA</sequence>
<dbReference type="AlphaFoldDB" id="A0A1B2EDM9"/>
<evidence type="ECO:0000256" key="2">
    <source>
        <dbReference type="ARBA" id="ARBA00022801"/>
    </source>
</evidence>
<dbReference type="OrthoDB" id="9813282at2"/>
<dbReference type="InterPro" id="IPR006683">
    <property type="entry name" value="Thioestr_dom"/>
</dbReference>
<evidence type="ECO:0000313" key="4">
    <source>
        <dbReference type="EMBL" id="ANY77992.1"/>
    </source>
</evidence>